<evidence type="ECO:0000256" key="4">
    <source>
        <dbReference type="RuleBase" id="RU362116"/>
    </source>
</evidence>
<comment type="subcellular location">
    <subcellularLocation>
        <location evidence="1 4">Bacterial flagellum basal body</location>
    </subcellularLocation>
</comment>
<evidence type="ECO:0000259" key="5">
    <source>
        <dbReference type="Pfam" id="PF00460"/>
    </source>
</evidence>
<dbReference type="InterPro" id="IPR010930">
    <property type="entry name" value="Flg_bb/hook_C_dom"/>
</dbReference>
<proteinExistence type="inferred from homology"/>
<dbReference type="RefSeq" id="WP_128996596.1">
    <property type="nucleotide sequence ID" value="NZ_PDKN01000006.1"/>
</dbReference>
<sequence>MISALYNGMSGLGSFQKALNTQSNNIANINTVAYKTDRISFVDMMYQNRMGKGTATVEVQKNFKEGDYKLTNNPYDLAIEGTGYFVVYDPEKDEIYYSRAGDFKKSVDGFLVTQTGEHVRGIPAAVTGDMIMNEDFPNFMASQIIKSATSVQSVNVRATDYNSSATDEIDPVTGIKTKESSAIIADIELLKADYRKKLQAYANNPTNAGTAPTNQVTAITVADYATQLNDANDSVSVTVNNTKYTQNFEGDAETTMQFLAAKIAKAEGVKDASFDPATGTITVDTLIPGENIKINSLLVNDTAYTSIATTAAVAGSGEAAMNSSYAALEAAMTRANAELTQVVTDITIPPKGTATTGVTVDVDGYGDLQLNLTELGISDNQFSNFMVDDGIIYMVQGDNKYAIAKIPTVAFNNESGLVPEGGRLFKGTKDAGEPINADYGSKVVGKTIELSNSNMGESLVELMTFQRAYEANSRSITTADEFLNIAIQLKK</sequence>
<dbReference type="OrthoDB" id="9804559at2"/>
<evidence type="ECO:0000256" key="3">
    <source>
        <dbReference type="ARBA" id="ARBA00023143"/>
    </source>
</evidence>
<comment type="similarity">
    <text evidence="2 4">Belongs to the flagella basal body rod proteins family.</text>
</comment>
<dbReference type="PANTHER" id="PTHR30435:SF19">
    <property type="entry name" value="FLAGELLAR BASAL-BODY ROD PROTEIN FLGG"/>
    <property type="match status" value="1"/>
</dbReference>
<dbReference type="GO" id="GO:0071978">
    <property type="term" value="P:bacterial-type flagellum-dependent swarming motility"/>
    <property type="evidence" value="ECO:0007669"/>
    <property type="project" value="TreeGrafter"/>
</dbReference>
<evidence type="ECO:0000313" key="8">
    <source>
        <dbReference type="EMBL" id="RXJ56254.1"/>
    </source>
</evidence>
<evidence type="ECO:0000256" key="1">
    <source>
        <dbReference type="ARBA" id="ARBA00004117"/>
    </source>
</evidence>
<evidence type="ECO:0000256" key="2">
    <source>
        <dbReference type="ARBA" id="ARBA00009677"/>
    </source>
</evidence>
<gene>
    <name evidence="8" type="ORF">CRV04_09420</name>
</gene>
<dbReference type="Pfam" id="PF22692">
    <property type="entry name" value="LlgE_F_G_D1"/>
    <property type="match status" value="1"/>
</dbReference>
<dbReference type="InterPro" id="IPR037925">
    <property type="entry name" value="FlgE/F/G-like"/>
</dbReference>
<dbReference type="GO" id="GO:0009425">
    <property type="term" value="C:bacterial-type flagellum basal body"/>
    <property type="evidence" value="ECO:0007669"/>
    <property type="project" value="UniProtKB-SubCell"/>
</dbReference>
<accession>A0A4Q0XNU4</accession>
<dbReference type="InterPro" id="IPR020013">
    <property type="entry name" value="Flagellar_FlgE/F/G"/>
</dbReference>
<dbReference type="Pfam" id="PF00460">
    <property type="entry name" value="Flg_bb_rod"/>
    <property type="match status" value="1"/>
</dbReference>
<dbReference type="SUPFAM" id="SSF117143">
    <property type="entry name" value="Flagellar hook protein flgE"/>
    <property type="match status" value="1"/>
</dbReference>
<dbReference type="EMBL" id="PDKN01000006">
    <property type="protein sequence ID" value="RXJ56254.1"/>
    <property type="molecule type" value="Genomic_DNA"/>
</dbReference>
<feature type="domain" description="Flagellar hook protein FlgE/F/G-like D1" evidence="7">
    <location>
        <begin position="78"/>
        <end position="129"/>
    </location>
</feature>
<protein>
    <submittedName>
        <fullName evidence="8">Uncharacterized protein</fullName>
    </submittedName>
</protein>
<dbReference type="AlphaFoldDB" id="A0A4Q0XNU4"/>
<feature type="domain" description="Flagellar basal-body/hook protein C-terminal" evidence="6">
    <location>
        <begin position="448"/>
        <end position="489"/>
    </location>
</feature>
<evidence type="ECO:0000259" key="6">
    <source>
        <dbReference type="Pfam" id="PF06429"/>
    </source>
</evidence>
<evidence type="ECO:0000259" key="7">
    <source>
        <dbReference type="Pfam" id="PF22692"/>
    </source>
</evidence>
<dbReference type="InterPro" id="IPR001444">
    <property type="entry name" value="Flag_bb_rod_N"/>
</dbReference>
<organism evidence="8 9">
    <name type="scientific">Candidatus Marinarcus aquaticus</name>
    <dbReference type="NCBI Taxonomy" id="2044504"/>
    <lineage>
        <taxon>Bacteria</taxon>
        <taxon>Pseudomonadati</taxon>
        <taxon>Campylobacterota</taxon>
        <taxon>Epsilonproteobacteria</taxon>
        <taxon>Campylobacterales</taxon>
        <taxon>Arcobacteraceae</taxon>
        <taxon>Candidatus Marinarcus</taxon>
    </lineage>
</organism>
<keyword evidence="9" id="KW-1185">Reference proteome</keyword>
<dbReference type="PANTHER" id="PTHR30435">
    <property type="entry name" value="FLAGELLAR PROTEIN"/>
    <property type="match status" value="1"/>
</dbReference>
<dbReference type="Pfam" id="PF06429">
    <property type="entry name" value="Flg_bbr_C"/>
    <property type="match status" value="1"/>
</dbReference>
<comment type="caution">
    <text evidence="8">The sequence shown here is derived from an EMBL/GenBank/DDBJ whole genome shotgun (WGS) entry which is preliminary data.</text>
</comment>
<keyword evidence="3 4" id="KW-0975">Bacterial flagellum</keyword>
<name>A0A4Q0XNU4_9BACT</name>
<feature type="domain" description="Flagellar basal body rod protein N-terminal" evidence="5">
    <location>
        <begin position="5"/>
        <end position="35"/>
    </location>
</feature>
<dbReference type="NCBIfam" id="TIGR03506">
    <property type="entry name" value="FlgEFG_subfam"/>
    <property type="match status" value="1"/>
</dbReference>
<evidence type="ECO:0000313" key="9">
    <source>
        <dbReference type="Proteomes" id="UP000290657"/>
    </source>
</evidence>
<reference evidence="8 9" key="1">
    <citation type="submission" date="2017-10" db="EMBL/GenBank/DDBJ databases">
        <title>Genomics of the genus Arcobacter.</title>
        <authorList>
            <person name="Perez-Cataluna A."/>
            <person name="Figueras M.J."/>
        </authorList>
    </citation>
    <scope>NUCLEOTIDE SEQUENCE [LARGE SCALE GENOMIC DNA]</scope>
    <source>
        <strain evidence="8 9">CECT 8987</strain>
    </source>
</reference>
<dbReference type="Proteomes" id="UP000290657">
    <property type="component" value="Unassembled WGS sequence"/>
</dbReference>
<dbReference type="InterPro" id="IPR053967">
    <property type="entry name" value="LlgE_F_G-like_D1"/>
</dbReference>